<proteinExistence type="predicted"/>
<dbReference type="GO" id="GO:0016740">
    <property type="term" value="F:transferase activity"/>
    <property type="evidence" value="ECO:0007669"/>
    <property type="project" value="UniProtKB-KW"/>
</dbReference>
<dbReference type="RefSeq" id="WP_377556656.1">
    <property type="nucleotide sequence ID" value="NZ_JBHUHQ010000014.1"/>
</dbReference>
<dbReference type="CDD" id="cd01448">
    <property type="entry name" value="TST_Repeat_1"/>
    <property type="match status" value="1"/>
</dbReference>
<keyword evidence="1 4" id="KW-0808">Transferase</keyword>
<organism evidence="4 5">
    <name type="scientific">Ornithinibacillus salinisoli</name>
    <dbReference type="NCBI Taxonomy" id="1848459"/>
    <lineage>
        <taxon>Bacteria</taxon>
        <taxon>Bacillati</taxon>
        <taxon>Bacillota</taxon>
        <taxon>Bacilli</taxon>
        <taxon>Bacillales</taxon>
        <taxon>Bacillaceae</taxon>
        <taxon>Ornithinibacillus</taxon>
    </lineage>
</organism>
<dbReference type="InterPro" id="IPR036873">
    <property type="entry name" value="Rhodanese-like_dom_sf"/>
</dbReference>
<protein>
    <submittedName>
        <fullName evidence="4">Sulfurtransferase</fullName>
        <ecNumber evidence="4">2.8.1.-</ecNumber>
    </submittedName>
</protein>
<dbReference type="SMART" id="SM00450">
    <property type="entry name" value="RHOD"/>
    <property type="match status" value="2"/>
</dbReference>
<dbReference type="CDD" id="cd01449">
    <property type="entry name" value="TST_Repeat_2"/>
    <property type="match status" value="1"/>
</dbReference>
<dbReference type="InterPro" id="IPR001763">
    <property type="entry name" value="Rhodanese-like_dom"/>
</dbReference>
<dbReference type="InterPro" id="IPR001307">
    <property type="entry name" value="Thiosulphate_STrfase_CS"/>
</dbReference>
<feature type="domain" description="Rhodanese" evidence="3">
    <location>
        <begin position="165"/>
        <end position="275"/>
    </location>
</feature>
<accession>A0ABW4VXA3</accession>
<evidence type="ECO:0000259" key="3">
    <source>
        <dbReference type="PROSITE" id="PS50206"/>
    </source>
</evidence>
<dbReference type="EC" id="2.8.1.-" evidence="4"/>
<comment type="caution">
    <text evidence="4">The sequence shown here is derived from an EMBL/GenBank/DDBJ whole genome shotgun (WGS) entry which is preliminary data.</text>
</comment>
<feature type="domain" description="Rhodanese" evidence="3">
    <location>
        <begin position="16"/>
        <end position="135"/>
    </location>
</feature>
<dbReference type="Pfam" id="PF00581">
    <property type="entry name" value="Rhodanese"/>
    <property type="match status" value="2"/>
</dbReference>
<dbReference type="Proteomes" id="UP001597383">
    <property type="component" value="Unassembled WGS sequence"/>
</dbReference>
<sequence length="279" mass="31890">MMFLIDAEQLEKLQTQNENIVIVDVRFQLQDPSAGRIAYESGHIPGAAYLDLNNDLSGKVYEHGGKHPLPNPKDFAQKLGEIGIDQDTTVVVYDQHNDMFASRLWWLLQYMGHEKVYLLDGGFAAWIAKGYETSIEVPMFRKKTFQPNVSQDQIVDVNRIKENIESADAILIDSRAKDRYLGKEEPLYKKAGHIPGAKNFFWKNVLREDGSWKTEEELREHFASLNKDDEIIVSCGSGVSACPNILALKRLGYKNVKLYPGSFSDWISYEDNRVEKRDE</sequence>
<dbReference type="InterPro" id="IPR045078">
    <property type="entry name" value="TST/MPST-like"/>
</dbReference>
<keyword evidence="5" id="KW-1185">Reference proteome</keyword>
<dbReference type="SUPFAM" id="SSF52821">
    <property type="entry name" value="Rhodanese/Cell cycle control phosphatase"/>
    <property type="match status" value="2"/>
</dbReference>
<evidence type="ECO:0000256" key="1">
    <source>
        <dbReference type="ARBA" id="ARBA00022679"/>
    </source>
</evidence>
<dbReference type="Gene3D" id="3.40.250.10">
    <property type="entry name" value="Rhodanese-like domain"/>
    <property type="match status" value="2"/>
</dbReference>
<keyword evidence="2" id="KW-0677">Repeat</keyword>
<dbReference type="PANTHER" id="PTHR11364">
    <property type="entry name" value="THIOSULFATE SULFERTANSFERASE"/>
    <property type="match status" value="1"/>
</dbReference>
<dbReference type="PROSITE" id="PS50206">
    <property type="entry name" value="RHODANESE_3"/>
    <property type="match status" value="2"/>
</dbReference>
<evidence type="ECO:0000313" key="5">
    <source>
        <dbReference type="Proteomes" id="UP001597383"/>
    </source>
</evidence>
<reference evidence="5" key="1">
    <citation type="journal article" date="2019" name="Int. J. Syst. Evol. Microbiol.">
        <title>The Global Catalogue of Microorganisms (GCM) 10K type strain sequencing project: providing services to taxonomists for standard genome sequencing and annotation.</title>
        <authorList>
            <consortium name="The Broad Institute Genomics Platform"/>
            <consortium name="The Broad Institute Genome Sequencing Center for Infectious Disease"/>
            <person name="Wu L."/>
            <person name="Ma J."/>
        </authorList>
    </citation>
    <scope>NUCLEOTIDE SEQUENCE [LARGE SCALE GENOMIC DNA]</scope>
    <source>
        <strain evidence="5">R28</strain>
    </source>
</reference>
<evidence type="ECO:0000256" key="2">
    <source>
        <dbReference type="ARBA" id="ARBA00022737"/>
    </source>
</evidence>
<gene>
    <name evidence="4" type="ORF">ACFSJF_08335</name>
</gene>
<evidence type="ECO:0000313" key="4">
    <source>
        <dbReference type="EMBL" id="MFD2044269.1"/>
    </source>
</evidence>
<dbReference type="PROSITE" id="PS00380">
    <property type="entry name" value="RHODANESE_1"/>
    <property type="match status" value="1"/>
</dbReference>
<dbReference type="PANTHER" id="PTHR11364:SF27">
    <property type="entry name" value="SULFURTRANSFERASE"/>
    <property type="match status" value="1"/>
</dbReference>
<name>A0ABW4VXA3_9BACI</name>
<dbReference type="EMBL" id="JBHUHQ010000014">
    <property type="protein sequence ID" value="MFD2044269.1"/>
    <property type="molecule type" value="Genomic_DNA"/>
</dbReference>